<accession>A0A5N1JF25</accession>
<dbReference type="Pfam" id="PF01972">
    <property type="entry name" value="SDH_protease"/>
    <property type="match status" value="1"/>
</dbReference>
<comment type="caution">
    <text evidence="1">The sequence shown here is derived from an EMBL/GenBank/DDBJ whole genome shotgun (WGS) entry which is preliminary data.</text>
</comment>
<organism evidence="1 2">
    <name type="scientific">Larkinella humicola</name>
    <dbReference type="NCBI Taxonomy" id="2607654"/>
    <lineage>
        <taxon>Bacteria</taxon>
        <taxon>Pseudomonadati</taxon>
        <taxon>Bacteroidota</taxon>
        <taxon>Cytophagia</taxon>
        <taxon>Cytophagales</taxon>
        <taxon>Spirosomataceae</taxon>
        <taxon>Larkinella</taxon>
    </lineage>
</organism>
<evidence type="ECO:0000313" key="2">
    <source>
        <dbReference type="Proteomes" id="UP000326344"/>
    </source>
</evidence>
<reference evidence="1 2" key="1">
    <citation type="submission" date="2019-09" db="EMBL/GenBank/DDBJ databases">
        <title>Genome Sequence of Larkinella sp MA1.</title>
        <authorList>
            <person name="Srinivasan S."/>
        </authorList>
    </citation>
    <scope>NUCLEOTIDE SEQUENCE [LARGE SCALE GENOMIC DNA]</scope>
    <source>
        <strain evidence="1 2">MA1</strain>
    </source>
</reference>
<dbReference type="Proteomes" id="UP000326344">
    <property type="component" value="Unassembled WGS sequence"/>
</dbReference>
<proteinExistence type="predicted"/>
<dbReference type="InterPro" id="IPR002825">
    <property type="entry name" value="Pept_S49_ser-pept_pro"/>
</dbReference>
<protein>
    <recommendedName>
        <fullName evidence="3">Serine dehydrogenase proteinase</fullName>
    </recommendedName>
</protein>
<dbReference type="InterPro" id="IPR029045">
    <property type="entry name" value="ClpP/crotonase-like_dom_sf"/>
</dbReference>
<dbReference type="RefSeq" id="WP_150879067.1">
    <property type="nucleotide sequence ID" value="NZ_VTWS01000005.1"/>
</dbReference>
<dbReference type="Gene3D" id="3.90.226.10">
    <property type="entry name" value="2-enoyl-CoA Hydratase, Chain A, domain 1"/>
    <property type="match status" value="1"/>
</dbReference>
<name>A0A5N1JF25_9BACT</name>
<dbReference type="PANTHER" id="PTHR35984">
    <property type="entry name" value="PERIPLASMIC SERINE PROTEASE"/>
    <property type="match status" value="1"/>
</dbReference>
<dbReference type="EMBL" id="VTWS01000005">
    <property type="protein sequence ID" value="KAA9349726.1"/>
    <property type="molecule type" value="Genomic_DNA"/>
</dbReference>
<dbReference type="AlphaFoldDB" id="A0A5N1JF25"/>
<evidence type="ECO:0000313" key="1">
    <source>
        <dbReference type="EMBL" id="KAA9349726.1"/>
    </source>
</evidence>
<dbReference type="GO" id="GO:0016020">
    <property type="term" value="C:membrane"/>
    <property type="evidence" value="ECO:0007669"/>
    <property type="project" value="InterPro"/>
</dbReference>
<keyword evidence="2" id="KW-1185">Reference proteome</keyword>
<dbReference type="SUPFAM" id="SSF52096">
    <property type="entry name" value="ClpP/crotonase"/>
    <property type="match status" value="1"/>
</dbReference>
<dbReference type="PANTHER" id="PTHR35984:SF1">
    <property type="entry name" value="PERIPLASMIC SERINE PROTEASE"/>
    <property type="match status" value="1"/>
</dbReference>
<evidence type="ECO:0008006" key="3">
    <source>
        <dbReference type="Google" id="ProtNLM"/>
    </source>
</evidence>
<gene>
    <name evidence="1" type="ORF">F0P93_19945</name>
</gene>
<sequence>MTLSAPEPLEIAISLVKELGKFRQIPQLFFVDEIRFESLFKLRETVLDFKEHHSDISEIDFIINSPGGGPDEAYKMVRTLRNNFETVNVIVPFWAKSAATLLALGGSCIIMDEFAEFGPIDVQLVKERDDSPFFERESALNDEYSLKLIEDHSQLLFEKMFTNFYQNQRIPVNKNDLSSQVFEYLAKFYDPLLSQINPYKLGDKKRKLEIGEQYAAKILELYQKDVALKERVYLTDFLVNGCPDHGYVIDYYDISTYMPSVVKLSSKFGLDFKKALSNLSGFLMSLEKDIRYTGFVDFQVNTAAQDSPPHENGSEGQLNHGNVQVLSNISSNHHDNEH</sequence>